<dbReference type="CDD" id="cd00096">
    <property type="entry name" value="Ig"/>
    <property type="match status" value="1"/>
</dbReference>
<dbReference type="OrthoDB" id="972701at2"/>
<gene>
    <name evidence="5" type="ORF">EI427_20695</name>
</gene>
<evidence type="ECO:0000256" key="3">
    <source>
        <dbReference type="ARBA" id="ARBA00022737"/>
    </source>
</evidence>
<dbReference type="PROSITE" id="PS51450">
    <property type="entry name" value="LRR"/>
    <property type="match status" value="1"/>
</dbReference>
<dbReference type="PROSITE" id="PS50835">
    <property type="entry name" value="IG_LIKE"/>
    <property type="match status" value="1"/>
</dbReference>
<dbReference type="InterPro" id="IPR036179">
    <property type="entry name" value="Ig-like_dom_sf"/>
</dbReference>
<dbReference type="Gene3D" id="3.80.10.10">
    <property type="entry name" value="Ribonuclease Inhibitor"/>
    <property type="match status" value="2"/>
</dbReference>
<dbReference type="AlphaFoldDB" id="A0A3Q9FP55"/>
<evidence type="ECO:0000313" key="6">
    <source>
        <dbReference type="Proteomes" id="UP000267268"/>
    </source>
</evidence>
<dbReference type="Pfam" id="PF18962">
    <property type="entry name" value="Por_Secre_tail"/>
    <property type="match status" value="1"/>
</dbReference>
<evidence type="ECO:0000256" key="2">
    <source>
        <dbReference type="ARBA" id="ARBA00022729"/>
    </source>
</evidence>
<keyword evidence="6" id="KW-1185">Reference proteome</keyword>
<proteinExistence type="predicted"/>
<name>A0A3Q9FP55_9BACT</name>
<dbReference type="InterPro" id="IPR003591">
    <property type="entry name" value="Leu-rich_rpt_typical-subtyp"/>
</dbReference>
<reference evidence="5 6" key="1">
    <citation type="submission" date="2018-12" db="EMBL/GenBank/DDBJ databases">
        <title>Flammeovirga pectinis sp. nov., isolated from the gut of the Korean scallop, Patinopecten yessoensis.</title>
        <authorList>
            <person name="Bae J.-W."/>
            <person name="Jeong Y.-S."/>
            <person name="Kang W."/>
        </authorList>
    </citation>
    <scope>NUCLEOTIDE SEQUENCE [LARGE SCALE GENOMIC DNA]</scope>
    <source>
        <strain evidence="5 6">L12M1</strain>
    </source>
</reference>
<dbReference type="RefSeq" id="WP_126618546.1">
    <property type="nucleotide sequence ID" value="NZ_CP034563.1"/>
</dbReference>
<evidence type="ECO:0000313" key="5">
    <source>
        <dbReference type="EMBL" id="AZQ64645.1"/>
    </source>
</evidence>
<keyword evidence="2" id="KW-0732">Signal</keyword>
<protein>
    <recommendedName>
        <fullName evidence="4">Ig-like domain-containing protein</fullName>
    </recommendedName>
</protein>
<organism evidence="5 6">
    <name type="scientific">Flammeovirga pectinis</name>
    <dbReference type="NCBI Taxonomy" id="2494373"/>
    <lineage>
        <taxon>Bacteria</taxon>
        <taxon>Pseudomonadati</taxon>
        <taxon>Bacteroidota</taxon>
        <taxon>Cytophagia</taxon>
        <taxon>Cytophagales</taxon>
        <taxon>Flammeovirgaceae</taxon>
        <taxon>Flammeovirga</taxon>
    </lineage>
</organism>
<dbReference type="PANTHER" id="PTHR48051:SF33">
    <property type="entry name" value="NON-SPECIFIC SERINE_THREONINE PROTEIN KINASE"/>
    <property type="match status" value="1"/>
</dbReference>
<dbReference type="EMBL" id="CP034563">
    <property type="protein sequence ID" value="AZQ64645.1"/>
    <property type="molecule type" value="Genomic_DNA"/>
</dbReference>
<dbReference type="SUPFAM" id="SSF48726">
    <property type="entry name" value="Immunoglobulin"/>
    <property type="match status" value="1"/>
</dbReference>
<dbReference type="SMART" id="SM00365">
    <property type="entry name" value="LRR_SD22"/>
    <property type="match status" value="4"/>
</dbReference>
<dbReference type="InterPro" id="IPR007110">
    <property type="entry name" value="Ig-like_dom"/>
</dbReference>
<dbReference type="Proteomes" id="UP000267268">
    <property type="component" value="Chromosome 2"/>
</dbReference>
<dbReference type="InterPro" id="IPR032675">
    <property type="entry name" value="LRR_dom_sf"/>
</dbReference>
<dbReference type="KEGG" id="fll:EI427_20695"/>
<keyword evidence="1" id="KW-0433">Leucine-rich repeat</keyword>
<feature type="domain" description="Ig-like" evidence="4">
    <location>
        <begin position="881"/>
        <end position="927"/>
    </location>
</feature>
<dbReference type="GO" id="GO:0005737">
    <property type="term" value="C:cytoplasm"/>
    <property type="evidence" value="ECO:0007669"/>
    <property type="project" value="TreeGrafter"/>
</dbReference>
<dbReference type="SMART" id="SM00369">
    <property type="entry name" value="LRR_TYP"/>
    <property type="match status" value="3"/>
</dbReference>
<evidence type="ECO:0000256" key="1">
    <source>
        <dbReference type="ARBA" id="ARBA00022614"/>
    </source>
</evidence>
<evidence type="ECO:0000259" key="4">
    <source>
        <dbReference type="PROSITE" id="PS50835"/>
    </source>
</evidence>
<accession>A0A3Q9FP55</accession>
<keyword evidence="3" id="KW-0677">Repeat</keyword>
<dbReference type="InterPro" id="IPR026444">
    <property type="entry name" value="Secre_tail"/>
</dbReference>
<dbReference type="InterPro" id="IPR050216">
    <property type="entry name" value="LRR_domain-containing"/>
</dbReference>
<dbReference type="InterPro" id="IPR001611">
    <property type="entry name" value="Leu-rich_rpt"/>
</dbReference>
<dbReference type="SUPFAM" id="SSF52047">
    <property type="entry name" value="RNI-like"/>
    <property type="match status" value="1"/>
</dbReference>
<dbReference type="PANTHER" id="PTHR48051">
    <property type="match status" value="1"/>
</dbReference>
<sequence>MKRMTLQLLFIITIYCCLSINCIAQRIITFGHNLNENTNNSILSWDLNGESLNPVAANFSVYIADNQVDIPLNVSTISEDYQYRITVDFSDFDLSDGAIIKLKTTILETLVTASQNYFFDNSPPIISQVEIWSDNDDNIVTPGDSVYLRISANEQISFVNGTIHNHEFDTKTINTHTIILSRKFSTVDPYFYEPLPFLITIEDLAGNAIPVSETTNSSSVHYQVNNGSSNVITAPDEDYFCHLLLNTTITGSSTSIEIDGRAFSTSSSIEVPTEGMDIHWEVSFDDGPWNEIPNSSTDNLYIEAVPTSGSYRYRRVISYYEDSDISNDVEIEVFDVESQIVNLYPLDSTYDVNATQGINLSTSVDSDQVTIEITGNGVVSNQFFSNQAGVGQHIIHYRIYDEHCEGNYTKTLYVNDEQTALQLNASYCQFDLPINLQLSGQLSGFSGLTLSHFSGKGVVHSTHQFDPTRVIEQSNVEGEGVETLIKAYFTDSDYVVRDSIAQNVTVYKPYRLHLSVLQDTLFLHSNVQDFTISANVGALTTPSINYYLDDVLVSTTPYNFSAATSGIGTYRLKAIFTDPNSCETADDLIIKVTSPPNVPTPTTIISAEDSLSLLSLYTEMNIPVNVLEPIRNWDYFYTNTDGKITGLLLFGLGESRNLPDQIAAFKDLEVLKIYNTHLTTISDSLWHLPNLWLLDLSFNLLEDEDIEGVNNLPALRTFWVHHNKLTKVPKVKGMTTLHHLFANHNEINKVENNLNNVPHLKKLDLSFNQLVDMHESLENKDELEYLNLRHNKFTEWDYPLNSTLVDINLSDNLLESIQLPASIHQASLMGNKLFFNDLENIQIQNIHYSNQKFDLYHEVIQIEIENDYIYELQNKIDRVVYTWYKDNVQIGDSLFIQNASNLDGGRYVCIATHPNWTSLIIEVAVVTIGIGCNEINDILLLTDRRTSFCAQEEILLSVNSIVNDNNVFYNWYNNDELLSTTSKDISLHETGNYHLQVTSNNGCIYYSDTVVINQSDTIATPKLVYRNDRIEIVNIDTTKYYSWYYNNELIAQIDTFIYPSNLGEYKVISTNNTACNSAEGIINISDKSLLTSLYNQLITIGAKVYPIPSSDIITVELSNLTSVNNVTFHTLTGKSFDVGFSNKKNQLLVDVHHLKVGVYIMELSVISKKKFYQKIIIN</sequence>